<evidence type="ECO:0000256" key="2">
    <source>
        <dbReference type="ARBA" id="ARBA00023043"/>
    </source>
</evidence>
<dbReference type="InterPro" id="IPR002110">
    <property type="entry name" value="Ankyrin_rpt"/>
</dbReference>
<keyword evidence="2 3" id="KW-0040">ANK repeat</keyword>
<evidence type="ECO:0000313" key="6">
    <source>
        <dbReference type="Proteomes" id="UP000324907"/>
    </source>
</evidence>
<dbReference type="EMBL" id="VLTL01000202">
    <property type="protein sequence ID" value="KAA0153084.1"/>
    <property type="molecule type" value="Genomic_DNA"/>
</dbReference>
<dbReference type="Pfam" id="PF12796">
    <property type="entry name" value="Ank_2"/>
    <property type="match status" value="1"/>
</dbReference>
<evidence type="ECO:0000256" key="1">
    <source>
        <dbReference type="ARBA" id="ARBA00022737"/>
    </source>
</evidence>
<evidence type="ECO:0000256" key="4">
    <source>
        <dbReference type="SAM" id="MobiDB-lite"/>
    </source>
</evidence>
<feature type="repeat" description="ANK" evidence="3">
    <location>
        <begin position="160"/>
        <end position="192"/>
    </location>
</feature>
<gene>
    <name evidence="5" type="ORF">FNF28_06980</name>
</gene>
<evidence type="ECO:0000313" key="5">
    <source>
        <dbReference type="EMBL" id="KAA0153084.1"/>
    </source>
</evidence>
<dbReference type="PROSITE" id="PS50088">
    <property type="entry name" value="ANK_REPEAT"/>
    <property type="match status" value="1"/>
</dbReference>
<name>A0A5A8CKN1_CAFRO</name>
<feature type="region of interest" description="Disordered" evidence="4">
    <location>
        <begin position="390"/>
        <end position="420"/>
    </location>
</feature>
<keyword evidence="1" id="KW-0677">Repeat</keyword>
<dbReference type="PROSITE" id="PS50297">
    <property type="entry name" value="ANK_REP_REGION"/>
    <property type="match status" value="1"/>
</dbReference>
<dbReference type="PANTHER" id="PTHR24171:SF9">
    <property type="entry name" value="ANKYRIN REPEAT DOMAIN-CONTAINING PROTEIN 39"/>
    <property type="match status" value="1"/>
</dbReference>
<accession>A0A5A8CKN1</accession>
<protein>
    <submittedName>
        <fullName evidence="5">Uncharacterized protein</fullName>
    </submittedName>
</protein>
<dbReference type="SUPFAM" id="SSF48403">
    <property type="entry name" value="Ankyrin repeat"/>
    <property type="match status" value="1"/>
</dbReference>
<dbReference type="Proteomes" id="UP000324907">
    <property type="component" value="Unassembled WGS sequence"/>
</dbReference>
<proteinExistence type="predicted"/>
<evidence type="ECO:0000256" key="3">
    <source>
        <dbReference type="PROSITE-ProRule" id="PRU00023"/>
    </source>
</evidence>
<dbReference type="SMART" id="SM00248">
    <property type="entry name" value="ANK"/>
    <property type="match status" value="3"/>
</dbReference>
<comment type="caution">
    <text evidence="5">The sequence shown here is derived from an EMBL/GenBank/DDBJ whole genome shotgun (WGS) entry which is preliminary data.</text>
</comment>
<dbReference type="AlphaFoldDB" id="A0A5A8CKN1"/>
<organism evidence="5 6">
    <name type="scientific">Cafeteria roenbergensis</name>
    <name type="common">Marine flagellate</name>
    <dbReference type="NCBI Taxonomy" id="33653"/>
    <lineage>
        <taxon>Eukaryota</taxon>
        <taxon>Sar</taxon>
        <taxon>Stramenopiles</taxon>
        <taxon>Bigyra</taxon>
        <taxon>Opalozoa</taxon>
        <taxon>Bicosoecida</taxon>
        <taxon>Cafeteriaceae</taxon>
        <taxon>Cafeteria</taxon>
    </lineage>
</organism>
<feature type="compositionally biased region" description="Low complexity" evidence="4">
    <location>
        <begin position="396"/>
        <end position="410"/>
    </location>
</feature>
<dbReference type="PANTHER" id="PTHR24171">
    <property type="entry name" value="ANKYRIN REPEAT DOMAIN-CONTAINING PROTEIN 39-RELATED"/>
    <property type="match status" value="1"/>
</dbReference>
<reference evidence="5 6" key="1">
    <citation type="submission" date="2019-07" db="EMBL/GenBank/DDBJ databases">
        <title>Genomes of Cafeteria roenbergensis.</title>
        <authorList>
            <person name="Fischer M.G."/>
            <person name="Hackl T."/>
            <person name="Roman M."/>
        </authorList>
    </citation>
    <scope>NUCLEOTIDE SEQUENCE [LARGE SCALE GENOMIC DNA]</scope>
    <source>
        <strain evidence="5 6">RCC970-E3</strain>
    </source>
</reference>
<dbReference type="InterPro" id="IPR036770">
    <property type="entry name" value="Ankyrin_rpt-contain_sf"/>
</dbReference>
<sequence>MASTGKDSPADPAKVDGILGALTNFEAKTDSAEKGKAAAEVCKKVAELVSDGKVDEKLLKAVQDKDGTKSEEAATATNRSTLAASSRMILTGRGRPVPDMIERGTFAETTTQLLSRLWDKNCLVDGHDTLLGLAARHNELAIVAKLCSLDGISLEATDLEGNTPLAIAASRGHTEVVKYLIGQGANRRAVNDAGYQPIHLAARHHVETALAMIIDREDTTAVVAKPATLGVLWRQCAQQARPVSAFVPWLLAHCGLAGTISLGHTQGQLPDMGPDREDADEAARTIAPSPTHLLGDAEGGEIKEEAPASDAEPAAAAAVELLDCDAAPLGGNSEAVAPAPDAEPAAAAAMELLDCDAAPLGGDSEAVAPAPDAEPAAAAAMELLDCDAAPLGGDSEAVAPAPDAEPAVTAAEEDCSKTELDEEARRLADFLRDLAE</sequence>
<dbReference type="Gene3D" id="1.25.40.20">
    <property type="entry name" value="Ankyrin repeat-containing domain"/>
    <property type="match status" value="1"/>
</dbReference>